<name>A0A089LNL7_9BACL</name>
<dbReference type="Gene3D" id="1.10.1660.10">
    <property type="match status" value="1"/>
</dbReference>
<dbReference type="RefSeq" id="WP_038694607.1">
    <property type="nucleotide sequence ID" value="NZ_CP009286.1"/>
</dbReference>
<sequence>MKLELEQELSISQVAERTGISAHSLRFYEREGLMLSPRISRDGGGRRRYKQADVEWLGLCIKFRASGMPIAQIRRYAELVRQGMGNEQERLAILREHQQRTVSQIAQLNDCLELISRKVDTYEQHLSAGTAQQLWSVETT</sequence>
<dbReference type="GO" id="GO:0003677">
    <property type="term" value="F:DNA binding"/>
    <property type="evidence" value="ECO:0007669"/>
    <property type="project" value="UniProtKB-KW"/>
</dbReference>
<gene>
    <name evidence="3" type="ORF">PSTEL_08650</name>
</gene>
<dbReference type="PROSITE" id="PS50937">
    <property type="entry name" value="HTH_MERR_2"/>
    <property type="match status" value="1"/>
</dbReference>
<evidence type="ECO:0000259" key="2">
    <source>
        <dbReference type="PROSITE" id="PS50937"/>
    </source>
</evidence>
<dbReference type="SUPFAM" id="SSF46955">
    <property type="entry name" value="Putative DNA-binding domain"/>
    <property type="match status" value="1"/>
</dbReference>
<dbReference type="PROSITE" id="PS00552">
    <property type="entry name" value="HTH_MERR_1"/>
    <property type="match status" value="1"/>
</dbReference>
<dbReference type="CDD" id="cd01109">
    <property type="entry name" value="HTH_YyaN"/>
    <property type="match status" value="1"/>
</dbReference>
<dbReference type="Proteomes" id="UP000029507">
    <property type="component" value="Chromosome"/>
</dbReference>
<dbReference type="EMBL" id="CP009286">
    <property type="protein sequence ID" value="AIQ63151.1"/>
    <property type="molecule type" value="Genomic_DNA"/>
</dbReference>
<evidence type="ECO:0000313" key="4">
    <source>
        <dbReference type="Proteomes" id="UP000029507"/>
    </source>
</evidence>
<keyword evidence="1" id="KW-0238">DNA-binding</keyword>
<dbReference type="KEGG" id="pste:PSTEL_08650"/>
<proteinExistence type="predicted"/>
<keyword evidence="4" id="KW-1185">Reference proteome</keyword>
<dbReference type="OrthoDB" id="9811174at2"/>
<dbReference type="PANTHER" id="PTHR30204:SF98">
    <property type="entry name" value="HTH-TYPE TRANSCRIPTIONAL REGULATOR ADHR"/>
    <property type="match status" value="1"/>
</dbReference>
<dbReference type="HOGENOM" id="CLU_060077_8_2_9"/>
<feature type="domain" description="HTH merR-type" evidence="2">
    <location>
        <begin position="8"/>
        <end position="79"/>
    </location>
</feature>
<dbReference type="Pfam" id="PF13411">
    <property type="entry name" value="MerR_1"/>
    <property type="match status" value="1"/>
</dbReference>
<dbReference type="AlphaFoldDB" id="A0A089LNL7"/>
<dbReference type="SMART" id="SM00422">
    <property type="entry name" value="HTH_MERR"/>
    <property type="match status" value="1"/>
</dbReference>
<dbReference type="GO" id="GO:0003700">
    <property type="term" value="F:DNA-binding transcription factor activity"/>
    <property type="evidence" value="ECO:0007669"/>
    <property type="project" value="InterPro"/>
</dbReference>
<dbReference type="InterPro" id="IPR000551">
    <property type="entry name" value="MerR-type_HTH_dom"/>
</dbReference>
<dbReference type="InterPro" id="IPR009061">
    <property type="entry name" value="DNA-bd_dom_put_sf"/>
</dbReference>
<protein>
    <submittedName>
        <fullName evidence="3">MerR family transcriptional regulator</fullName>
    </submittedName>
</protein>
<evidence type="ECO:0000313" key="3">
    <source>
        <dbReference type="EMBL" id="AIQ63151.1"/>
    </source>
</evidence>
<organism evidence="3 4">
    <name type="scientific">Paenibacillus stellifer</name>
    <dbReference type="NCBI Taxonomy" id="169760"/>
    <lineage>
        <taxon>Bacteria</taxon>
        <taxon>Bacillati</taxon>
        <taxon>Bacillota</taxon>
        <taxon>Bacilli</taxon>
        <taxon>Bacillales</taxon>
        <taxon>Paenibacillaceae</taxon>
        <taxon>Paenibacillus</taxon>
    </lineage>
</organism>
<dbReference type="STRING" id="169760.PSTEL_08650"/>
<reference evidence="3 4" key="1">
    <citation type="submission" date="2014-08" db="EMBL/GenBank/DDBJ databases">
        <title>Comparative genomics of the Paenibacillus odorifer group.</title>
        <authorList>
            <person name="den Bakker H.C."/>
            <person name="Tsai Y.-C."/>
            <person name="Martin N."/>
            <person name="Korlach J."/>
            <person name="Wiedmann M."/>
        </authorList>
    </citation>
    <scope>NUCLEOTIDE SEQUENCE [LARGE SCALE GENOMIC DNA]</scope>
    <source>
        <strain evidence="3 4">DSM 14472</strain>
    </source>
</reference>
<evidence type="ECO:0000256" key="1">
    <source>
        <dbReference type="ARBA" id="ARBA00023125"/>
    </source>
</evidence>
<dbReference type="PANTHER" id="PTHR30204">
    <property type="entry name" value="REDOX-CYCLING DRUG-SENSING TRANSCRIPTIONAL ACTIVATOR SOXR"/>
    <property type="match status" value="1"/>
</dbReference>
<accession>A0A089LNL7</accession>
<dbReference type="InterPro" id="IPR047057">
    <property type="entry name" value="MerR_fam"/>
</dbReference>